<evidence type="ECO:0000256" key="2">
    <source>
        <dbReference type="ARBA" id="ARBA00022643"/>
    </source>
</evidence>
<sequence length="207" mass="22531">MERPGITGVGPAPGKPTCLALACSPRINGNTSQLAAAALEECRLAGCATEFIQLADYRFEPCRACGACNTTGKCVIKDDALQLFDKIRSVDRLIVAAPIFSMGINAQAKALIDRSQQFWAVKYLLDQKVVNLGERPARNGIFISCAGTNLPGVFDGAIRVIKYFFMIMEVKLVKTLCYSDVDLKGEILEHPGALEEVKEYGRKLAEI</sequence>
<dbReference type="Proteomes" id="UP000199337">
    <property type="component" value="Unassembled WGS sequence"/>
</dbReference>
<dbReference type="GO" id="GO:0016491">
    <property type="term" value="F:oxidoreductase activity"/>
    <property type="evidence" value="ECO:0007669"/>
    <property type="project" value="InterPro"/>
</dbReference>
<dbReference type="PANTHER" id="PTHR43278:SF2">
    <property type="entry name" value="IRON-SULFUR FLAVOPROTEIN"/>
    <property type="match status" value="1"/>
</dbReference>
<dbReference type="SUPFAM" id="SSF52218">
    <property type="entry name" value="Flavoproteins"/>
    <property type="match status" value="1"/>
</dbReference>
<dbReference type="AlphaFoldDB" id="A0A1I2SVJ8"/>
<dbReference type="EMBL" id="FOOX01000006">
    <property type="protein sequence ID" value="SFG53941.1"/>
    <property type="molecule type" value="Genomic_DNA"/>
</dbReference>
<evidence type="ECO:0000313" key="4">
    <source>
        <dbReference type="EMBL" id="SFG53941.1"/>
    </source>
</evidence>
<keyword evidence="5" id="KW-1185">Reference proteome</keyword>
<dbReference type="Gene3D" id="3.40.50.360">
    <property type="match status" value="1"/>
</dbReference>
<evidence type="ECO:0000313" key="5">
    <source>
        <dbReference type="Proteomes" id="UP000199337"/>
    </source>
</evidence>
<name>A0A1I2SVJ8_9FIRM</name>
<dbReference type="InterPro" id="IPR051796">
    <property type="entry name" value="ISF_SsuE-like"/>
</dbReference>
<proteinExistence type="predicted"/>
<evidence type="ECO:0000256" key="1">
    <source>
        <dbReference type="ARBA" id="ARBA00022630"/>
    </source>
</evidence>
<dbReference type="InterPro" id="IPR029039">
    <property type="entry name" value="Flavoprotein-like_sf"/>
</dbReference>
<protein>
    <submittedName>
        <fullName evidence="4">Multimeric flavodoxin WrbA</fullName>
    </submittedName>
</protein>
<dbReference type="InterPro" id="IPR005025">
    <property type="entry name" value="FMN_Rdtase-like_dom"/>
</dbReference>
<gene>
    <name evidence="4" type="ORF">SAMN05660649_01908</name>
</gene>
<accession>A0A1I2SVJ8</accession>
<reference evidence="5" key="1">
    <citation type="submission" date="2016-10" db="EMBL/GenBank/DDBJ databases">
        <authorList>
            <person name="Varghese N."/>
            <person name="Submissions S."/>
        </authorList>
    </citation>
    <scope>NUCLEOTIDE SEQUENCE [LARGE SCALE GENOMIC DNA]</scope>
    <source>
        <strain evidence="5">DSM 17038</strain>
    </source>
</reference>
<dbReference type="RefSeq" id="WP_092471037.1">
    <property type="nucleotide sequence ID" value="NZ_FOOX01000006.1"/>
</dbReference>
<evidence type="ECO:0000259" key="3">
    <source>
        <dbReference type="Pfam" id="PF03358"/>
    </source>
</evidence>
<dbReference type="PANTHER" id="PTHR43278">
    <property type="entry name" value="NAD(P)H-DEPENDENT FMN-CONTAINING OXIDOREDUCTASE YWQN-RELATED"/>
    <property type="match status" value="1"/>
</dbReference>
<feature type="domain" description="NADPH-dependent FMN reductase-like" evidence="3">
    <location>
        <begin position="18"/>
        <end position="129"/>
    </location>
</feature>
<dbReference type="Pfam" id="PF03358">
    <property type="entry name" value="FMN_red"/>
    <property type="match status" value="1"/>
</dbReference>
<keyword evidence="1" id="KW-0285">Flavoprotein</keyword>
<dbReference type="STRING" id="341036.SAMN05660649_01908"/>
<keyword evidence="2" id="KW-0288">FMN</keyword>
<dbReference type="OrthoDB" id="9805976at2"/>
<organism evidence="4 5">
    <name type="scientific">Desulfotruncus arcticus DSM 17038</name>
    <dbReference type="NCBI Taxonomy" id="1121424"/>
    <lineage>
        <taxon>Bacteria</taxon>
        <taxon>Bacillati</taxon>
        <taxon>Bacillota</taxon>
        <taxon>Clostridia</taxon>
        <taxon>Eubacteriales</taxon>
        <taxon>Desulfallaceae</taxon>
        <taxon>Desulfotruncus</taxon>
    </lineage>
</organism>